<dbReference type="PANTHER" id="PTHR32178">
    <property type="entry name" value="FAM187"/>
    <property type="match status" value="1"/>
</dbReference>
<keyword evidence="3 8" id="KW-0812">Transmembrane</keyword>
<keyword evidence="12" id="KW-1185">Reference proteome</keyword>
<dbReference type="Proteomes" id="UP001142489">
    <property type="component" value="Unassembled WGS sequence"/>
</dbReference>
<keyword evidence="6 8" id="KW-0472">Membrane</keyword>
<dbReference type="InterPro" id="IPR036179">
    <property type="entry name" value="Ig-like_dom_sf"/>
</dbReference>
<accession>A0A9Q1AVI4</accession>
<evidence type="ECO:0000256" key="4">
    <source>
        <dbReference type="ARBA" id="ARBA00022729"/>
    </source>
</evidence>
<evidence type="ECO:0000256" key="9">
    <source>
        <dbReference type="SAM" id="SignalP"/>
    </source>
</evidence>
<evidence type="ECO:0000256" key="8">
    <source>
        <dbReference type="SAM" id="Phobius"/>
    </source>
</evidence>
<dbReference type="PANTHER" id="PTHR32178:SF7">
    <property type="entry name" value="IG-LIKE V-TYPE DOMAIN-CONTAINING PROTEIN FAM187A"/>
    <property type="match status" value="1"/>
</dbReference>
<dbReference type="InterPro" id="IPR039311">
    <property type="entry name" value="FAM187A/B"/>
</dbReference>
<dbReference type="InterPro" id="IPR007110">
    <property type="entry name" value="Ig-like_dom"/>
</dbReference>
<evidence type="ECO:0000256" key="2">
    <source>
        <dbReference type="ARBA" id="ARBA00008727"/>
    </source>
</evidence>
<organism evidence="11 12">
    <name type="scientific">Phrynocephalus forsythii</name>
    <dbReference type="NCBI Taxonomy" id="171643"/>
    <lineage>
        <taxon>Eukaryota</taxon>
        <taxon>Metazoa</taxon>
        <taxon>Chordata</taxon>
        <taxon>Craniata</taxon>
        <taxon>Vertebrata</taxon>
        <taxon>Euteleostomi</taxon>
        <taxon>Lepidosauria</taxon>
        <taxon>Squamata</taxon>
        <taxon>Bifurcata</taxon>
        <taxon>Unidentata</taxon>
        <taxon>Episquamata</taxon>
        <taxon>Toxicofera</taxon>
        <taxon>Iguania</taxon>
        <taxon>Acrodonta</taxon>
        <taxon>Agamidae</taxon>
        <taxon>Agaminae</taxon>
        <taxon>Phrynocephalus</taxon>
    </lineage>
</organism>
<proteinExistence type="inferred from homology"/>
<evidence type="ECO:0000256" key="1">
    <source>
        <dbReference type="ARBA" id="ARBA00004479"/>
    </source>
</evidence>
<dbReference type="OrthoDB" id="9899560at2759"/>
<feature type="transmembrane region" description="Helical" evidence="8">
    <location>
        <begin position="386"/>
        <end position="409"/>
    </location>
</feature>
<dbReference type="Pfam" id="PF07686">
    <property type="entry name" value="V-set"/>
    <property type="match status" value="1"/>
</dbReference>
<dbReference type="InterPro" id="IPR013106">
    <property type="entry name" value="Ig_V-set"/>
</dbReference>
<comment type="caution">
    <text evidence="11">The sequence shown here is derived from an EMBL/GenBank/DDBJ whole genome shotgun (WGS) entry which is preliminary data.</text>
</comment>
<comment type="subcellular location">
    <subcellularLocation>
        <location evidence="1">Membrane</location>
        <topology evidence="1">Single-pass type I membrane protein</topology>
    </subcellularLocation>
</comment>
<dbReference type="GO" id="GO:0016020">
    <property type="term" value="C:membrane"/>
    <property type="evidence" value="ECO:0007669"/>
    <property type="project" value="UniProtKB-SubCell"/>
</dbReference>
<dbReference type="Gene3D" id="2.60.40.10">
    <property type="entry name" value="Immunoglobulins"/>
    <property type="match status" value="2"/>
</dbReference>
<sequence>MASAGLAGIVMVLGTADVLHAFALIEKEDIFKRTPCPAFLMFENAAYLADMSFELPCNCKPEEITSVVWYFQKNMGSQQTKVLTDFDGTLVVDSSHIKVGSDMLRRFSIRMFSLIVFRVQVEDSGHYICGTKKGDFFYGYDVDVQPSKGIAVAFADNDQHPQQDHKETHFTVFTIFWDWTKCNRCDVRGEQRRIGLCYVRSPSLIRRYRTTTADVASCGSRSVPKRFRDAVQVRKPEVVIRSCMTPCRTKTSSNEGEASISNVISKLGEKPWVSNVPIQFHKQSLGSALIIACPGARPEHAVAWDKDSTRLYLTKFLVGVNKSMRVFIDHGNHLHIRFAQMNDKGMYSCWREGQMVAGFRLSVVYESRRKRTLDDPETQYAVKTILTSYVLITLLFVTIHIVRCCLYACRCTPVK</sequence>
<evidence type="ECO:0000259" key="10">
    <source>
        <dbReference type="PROSITE" id="PS50835"/>
    </source>
</evidence>
<keyword evidence="5 8" id="KW-1133">Transmembrane helix</keyword>
<feature type="chain" id="PRO_5040366749" description="Ig-like domain-containing protein" evidence="9">
    <location>
        <begin position="22"/>
        <end position="415"/>
    </location>
</feature>
<comment type="similarity">
    <text evidence="2">Belongs to the FAM187 family.</text>
</comment>
<dbReference type="SMART" id="SM00409">
    <property type="entry name" value="IG"/>
    <property type="match status" value="2"/>
</dbReference>
<evidence type="ECO:0000256" key="6">
    <source>
        <dbReference type="ARBA" id="ARBA00023136"/>
    </source>
</evidence>
<evidence type="ECO:0000256" key="3">
    <source>
        <dbReference type="ARBA" id="ARBA00022692"/>
    </source>
</evidence>
<evidence type="ECO:0000256" key="5">
    <source>
        <dbReference type="ARBA" id="ARBA00022989"/>
    </source>
</evidence>
<feature type="domain" description="Ig-like" evidence="10">
    <location>
        <begin position="271"/>
        <end position="349"/>
    </location>
</feature>
<feature type="signal peptide" evidence="9">
    <location>
        <begin position="1"/>
        <end position="21"/>
    </location>
</feature>
<protein>
    <recommendedName>
        <fullName evidence="10">Ig-like domain-containing protein</fullName>
    </recommendedName>
</protein>
<dbReference type="AlphaFoldDB" id="A0A9Q1AVI4"/>
<dbReference type="SUPFAM" id="SSF48726">
    <property type="entry name" value="Immunoglobulin"/>
    <property type="match status" value="2"/>
</dbReference>
<keyword evidence="4 9" id="KW-0732">Signal</keyword>
<gene>
    <name evidence="11" type="ORF">JRQ81_004892</name>
</gene>
<evidence type="ECO:0000313" key="11">
    <source>
        <dbReference type="EMBL" id="KAJ7313482.1"/>
    </source>
</evidence>
<name>A0A9Q1AVI4_9SAUR</name>
<reference evidence="11" key="1">
    <citation type="journal article" date="2023" name="DNA Res.">
        <title>Chromosome-level genome assembly of Phrynocephalus forsythii using third-generation DNA sequencing and Hi-C analysis.</title>
        <authorList>
            <person name="Qi Y."/>
            <person name="Zhao W."/>
            <person name="Zhao Y."/>
            <person name="Niu C."/>
            <person name="Cao S."/>
            <person name="Zhang Y."/>
        </authorList>
    </citation>
    <scope>NUCLEOTIDE SEQUENCE</scope>
    <source>
        <tissue evidence="11">Muscle</tissue>
    </source>
</reference>
<dbReference type="InterPro" id="IPR003599">
    <property type="entry name" value="Ig_sub"/>
</dbReference>
<dbReference type="InterPro" id="IPR013783">
    <property type="entry name" value="Ig-like_fold"/>
</dbReference>
<dbReference type="PROSITE" id="PS50835">
    <property type="entry name" value="IG_LIKE"/>
    <property type="match status" value="1"/>
</dbReference>
<keyword evidence="7" id="KW-0325">Glycoprotein</keyword>
<evidence type="ECO:0000256" key="7">
    <source>
        <dbReference type="ARBA" id="ARBA00023180"/>
    </source>
</evidence>
<dbReference type="EMBL" id="JAPFRF010000012">
    <property type="protein sequence ID" value="KAJ7313482.1"/>
    <property type="molecule type" value="Genomic_DNA"/>
</dbReference>
<evidence type="ECO:0000313" key="12">
    <source>
        <dbReference type="Proteomes" id="UP001142489"/>
    </source>
</evidence>